<feature type="compositionally biased region" description="Low complexity" evidence="2">
    <location>
        <begin position="312"/>
        <end position="324"/>
    </location>
</feature>
<sequence length="332" mass="36013">MDGMLSLYWNNHKTTFCHILATLREKERYTDATLACDGKFYPVHKLVLSTCSEYFELMFENTPCKHPVIVLKDIKPDDLEALLSYMYAGVVSVAQNDLARLIKAAELLQIKGLAVPDEPPPNEDNKRRDRDSHRTTPQAKRRRRDDSGTLSHGGSLPSSSPPTSPRLPSPYPQESESRSQSRLLSDNQRTDPLNTPVSQESSSDNDVKVVVPDTLVKEEVMEPLDSQSEGLDFNPIGSDPGMDSMGGGDEHMSPNKYETGGGMAGQAQPLADAVAEALAGPSGMQGWLGVGDMSGGFSSENYGGEGSQDVHGSPGQSSGPQAQQRVSVQFIF</sequence>
<dbReference type="PROSITE" id="PS50097">
    <property type="entry name" value="BTB"/>
    <property type="match status" value="1"/>
</dbReference>
<organism evidence="4 5">
    <name type="scientific">Halocaridina rubra</name>
    <name type="common">Hawaiian red shrimp</name>
    <dbReference type="NCBI Taxonomy" id="373956"/>
    <lineage>
        <taxon>Eukaryota</taxon>
        <taxon>Metazoa</taxon>
        <taxon>Ecdysozoa</taxon>
        <taxon>Arthropoda</taxon>
        <taxon>Crustacea</taxon>
        <taxon>Multicrustacea</taxon>
        <taxon>Malacostraca</taxon>
        <taxon>Eumalacostraca</taxon>
        <taxon>Eucarida</taxon>
        <taxon>Decapoda</taxon>
        <taxon>Pleocyemata</taxon>
        <taxon>Caridea</taxon>
        <taxon>Atyoidea</taxon>
        <taxon>Atyidae</taxon>
        <taxon>Halocaridina</taxon>
    </lineage>
</organism>
<evidence type="ECO:0000313" key="4">
    <source>
        <dbReference type="EMBL" id="KAK7067829.1"/>
    </source>
</evidence>
<dbReference type="EMBL" id="JAXCGZ010017659">
    <property type="protein sequence ID" value="KAK7067829.1"/>
    <property type="molecule type" value="Genomic_DNA"/>
</dbReference>
<dbReference type="Pfam" id="PF00651">
    <property type="entry name" value="BTB"/>
    <property type="match status" value="1"/>
</dbReference>
<evidence type="ECO:0000256" key="1">
    <source>
        <dbReference type="ARBA" id="ARBA00023242"/>
    </source>
</evidence>
<dbReference type="InterPro" id="IPR000210">
    <property type="entry name" value="BTB/POZ_dom"/>
</dbReference>
<dbReference type="PANTHER" id="PTHR23110">
    <property type="entry name" value="BTB DOMAIN TRANSCRIPTION FACTOR"/>
    <property type="match status" value="1"/>
</dbReference>
<feature type="compositionally biased region" description="Pro residues" evidence="2">
    <location>
        <begin position="159"/>
        <end position="171"/>
    </location>
</feature>
<dbReference type="GO" id="GO:0005634">
    <property type="term" value="C:nucleus"/>
    <property type="evidence" value="ECO:0007669"/>
    <property type="project" value="TreeGrafter"/>
</dbReference>
<dbReference type="GO" id="GO:0006357">
    <property type="term" value="P:regulation of transcription by RNA polymerase II"/>
    <property type="evidence" value="ECO:0007669"/>
    <property type="project" value="TreeGrafter"/>
</dbReference>
<feature type="domain" description="BTB" evidence="3">
    <location>
        <begin position="30"/>
        <end position="95"/>
    </location>
</feature>
<feature type="region of interest" description="Disordered" evidence="2">
    <location>
        <begin position="290"/>
        <end position="332"/>
    </location>
</feature>
<feature type="compositionally biased region" description="Basic and acidic residues" evidence="2">
    <location>
        <begin position="123"/>
        <end position="134"/>
    </location>
</feature>
<dbReference type="CDD" id="cd18315">
    <property type="entry name" value="BTB_POZ_BAB-like"/>
    <property type="match status" value="1"/>
</dbReference>
<evidence type="ECO:0000313" key="5">
    <source>
        <dbReference type="Proteomes" id="UP001381693"/>
    </source>
</evidence>
<accession>A0AAN8WUU6</accession>
<feature type="compositionally biased region" description="Low complexity" evidence="2">
    <location>
        <begin position="148"/>
        <end position="158"/>
    </location>
</feature>
<dbReference type="AlphaFoldDB" id="A0AAN8WUU6"/>
<dbReference type="InterPro" id="IPR051095">
    <property type="entry name" value="Dros_DevTransReg"/>
</dbReference>
<feature type="compositionally biased region" description="Polar residues" evidence="2">
    <location>
        <begin position="186"/>
        <end position="204"/>
    </location>
</feature>
<dbReference type="SMART" id="SM00225">
    <property type="entry name" value="BTB"/>
    <property type="match status" value="1"/>
</dbReference>
<name>A0AAN8WUU6_HALRR</name>
<evidence type="ECO:0000256" key="2">
    <source>
        <dbReference type="SAM" id="MobiDB-lite"/>
    </source>
</evidence>
<dbReference type="Proteomes" id="UP001381693">
    <property type="component" value="Unassembled WGS sequence"/>
</dbReference>
<feature type="region of interest" description="Disordered" evidence="2">
    <location>
        <begin position="113"/>
        <end position="267"/>
    </location>
</feature>
<reference evidence="4 5" key="1">
    <citation type="submission" date="2023-11" db="EMBL/GenBank/DDBJ databases">
        <title>Halocaridina rubra genome assembly.</title>
        <authorList>
            <person name="Smith C."/>
        </authorList>
    </citation>
    <scope>NUCLEOTIDE SEQUENCE [LARGE SCALE GENOMIC DNA]</scope>
    <source>
        <strain evidence="4">EP-1</strain>
        <tissue evidence="4">Whole</tissue>
    </source>
</reference>
<proteinExistence type="predicted"/>
<dbReference type="SUPFAM" id="SSF54695">
    <property type="entry name" value="POZ domain"/>
    <property type="match status" value="1"/>
</dbReference>
<comment type="caution">
    <text evidence="4">The sequence shown here is derived from an EMBL/GenBank/DDBJ whole genome shotgun (WGS) entry which is preliminary data.</text>
</comment>
<keyword evidence="5" id="KW-1185">Reference proteome</keyword>
<dbReference type="InterPro" id="IPR011333">
    <property type="entry name" value="SKP1/BTB/POZ_sf"/>
</dbReference>
<protein>
    <recommendedName>
        <fullName evidence="3">BTB domain-containing protein</fullName>
    </recommendedName>
</protein>
<evidence type="ECO:0000259" key="3">
    <source>
        <dbReference type="PROSITE" id="PS50097"/>
    </source>
</evidence>
<dbReference type="Gene3D" id="3.30.710.10">
    <property type="entry name" value="Potassium Channel Kv1.1, Chain A"/>
    <property type="match status" value="1"/>
</dbReference>
<dbReference type="PANTHER" id="PTHR23110:SF109">
    <property type="entry name" value="FI07618P-RELATED"/>
    <property type="match status" value="1"/>
</dbReference>
<keyword evidence="1" id="KW-0539">Nucleus</keyword>
<gene>
    <name evidence="4" type="ORF">SK128_015478</name>
</gene>